<evidence type="ECO:0000256" key="1">
    <source>
        <dbReference type="ARBA" id="ARBA00004613"/>
    </source>
</evidence>
<dbReference type="Proteomes" id="UP000837857">
    <property type="component" value="Chromosome 4"/>
</dbReference>
<evidence type="ECO:0008006" key="7">
    <source>
        <dbReference type="Google" id="ProtNLM"/>
    </source>
</evidence>
<protein>
    <recommendedName>
        <fullName evidence="7">Sulfakinin</fullName>
    </recommendedName>
</protein>
<keyword evidence="4" id="KW-0732">Signal</keyword>
<feature type="chain" id="PRO_5045550032" description="Sulfakinin" evidence="4">
    <location>
        <begin position="25"/>
        <end position="75"/>
    </location>
</feature>
<evidence type="ECO:0000313" key="6">
    <source>
        <dbReference type="Proteomes" id="UP000837857"/>
    </source>
</evidence>
<sequence length="75" mass="8739">MRVVTLVGLALAVALVMSMHCCEGAMMRSISLNDEEEEFRPRRLYRDYALMRSRDTRADDSFDDYGHMRFGRSDD</sequence>
<keyword evidence="3" id="KW-0964">Secreted</keyword>
<comment type="subcellular location">
    <subcellularLocation>
        <location evidence="1">Secreted</location>
    </subcellularLocation>
</comment>
<accession>A0ABN8IX27</accession>
<feature type="non-terminal residue" evidence="5">
    <location>
        <position position="75"/>
    </location>
</feature>
<evidence type="ECO:0000256" key="3">
    <source>
        <dbReference type="ARBA" id="ARBA00022525"/>
    </source>
</evidence>
<evidence type="ECO:0000256" key="2">
    <source>
        <dbReference type="ARBA" id="ARBA00006273"/>
    </source>
</evidence>
<organism evidence="5 6">
    <name type="scientific">Iphiclides podalirius</name>
    <name type="common">scarce swallowtail</name>
    <dbReference type="NCBI Taxonomy" id="110791"/>
    <lineage>
        <taxon>Eukaryota</taxon>
        <taxon>Metazoa</taxon>
        <taxon>Ecdysozoa</taxon>
        <taxon>Arthropoda</taxon>
        <taxon>Hexapoda</taxon>
        <taxon>Insecta</taxon>
        <taxon>Pterygota</taxon>
        <taxon>Neoptera</taxon>
        <taxon>Endopterygota</taxon>
        <taxon>Lepidoptera</taxon>
        <taxon>Glossata</taxon>
        <taxon>Ditrysia</taxon>
        <taxon>Papilionoidea</taxon>
        <taxon>Papilionidae</taxon>
        <taxon>Papilioninae</taxon>
        <taxon>Iphiclides</taxon>
    </lineage>
</organism>
<gene>
    <name evidence="5" type="ORF">IPOD504_LOCUS13567</name>
</gene>
<dbReference type="InterPro" id="IPR013152">
    <property type="entry name" value="Gastrin/cholecystokinin_CS"/>
</dbReference>
<dbReference type="PROSITE" id="PS00259">
    <property type="entry name" value="GASTRIN"/>
    <property type="match status" value="1"/>
</dbReference>
<evidence type="ECO:0000256" key="4">
    <source>
        <dbReference type="SAM" id="SignalP"/>
    </source>
</evidence>
<proteinExistence type="inferred from homology"/>
<evidence type="ECO:0000313" key="5">
    <source>
        <dbReference type="EMBL" id="CAH2066757.1"/>
    </source>
</evidence>
<comment type="similarity">
    <text evidence="2">Belongs to the gastrin/cholecystokinin family.</text>
</comment>
<name>A0ABN8IX27_9NEOP</name>
<dbReference type="EMBL" id="OW152816">
    <property type="protein sequence ID" value="CAH2066757.1"/>
    <property type="molecule type" value="Genomic_DNA"/>
</dbReference>
<reference evidence="5" key="1">
    <citation type="submission" date="2022-03" db="EMBL/GenBank/DDBJ databases">
        <authorList>
            <person name="Martin H S."/>
        </authorList>
    </citation>
    <scope>NUCLEOTIDE SEQUENCE</scope>
</reference>
<feature type="signal peptide" evidence="4">
    <location>
        <begin position="1"/>
        <end position="24"/>
    </location>
</feature>
<keyword evidence="6" id="KW-1185">Reference proteome</keyword>